<feature type="repeat" description="LDL-receptor class B" evidence="14">
    <location>
        <begin position="413"/>
        <end position="457"/>
    </location>
</feature>
<feature type="domain" description="EGF-like calcium-binding" evidence="17">
    <location>
        <begin position="159"/>
        <end position="198"/>
    </location>
</feature>
<evidence type="ECO:0000256" key="14">
    <source>
        <dbReference type="PROSITE-ProRule" id="PRU00461"/>
    </source>
</evidence>
<keyword evidence="2" id="KW-1003">Cell membrane</keyword>
<dbReference type="SUPFAM" id="SSF63825">
    <property type="entry name" value="YWTD domain"/>
    <property type="match status" value="1"/>
</dbReference>
<evidence type="ECO:0000313" key="19">
    <source>
        <dbReference type="Ensembl" id="ENSNMLP00000016095.1"/>
    </source>
</evidence>
<dbReference type="SMART" id="SM00135">
    <property type="entry name" value="LY"/>
    <property type="match status" value="4"/>
</dbReference>
<evidence type="ECO:0000256" key="9">
    <source>
        <dbReference type="ARBA" id="ARBA00023136"/>
    </source>
</evidence>
<evidence type="ECO:0000259" key="18">
    <source>
        <dbReference type="SMART" id="SM00181"/>
    </source>
</evidence>
<dbReference type="PANTHER" id="PTHR22722">
    <property type="entry name" value="LOW-DENSITY LIPOPROTEIN RECEPTOR-RELATED PROTEIN 2-RELATED"/>
    <property type="match status" value="1"/>
</dbReference>
<feature type="disulfide bond" evidence="13">
    <location>
        <begin position="50"/>
        <end position="68"/>
    </location>
</feature>
<dbReference type="AlphaFoldDB" id="A0A8C6T432"/>
<dbReference type="Ensembl" id="ENSNMLT00000018080.1">
    <property type="protein sequence ID" value="ENSNMLP00000016095.1"/>
    <property type="gene ID" value="ENSNMLG00000010655.1"/>
</dbReference>
<dbReference type="InterPro" id="IPR000033">
    <property type="entry name" value="LDLR_classB_rpt"/>
</dbReference>
<dbReference type="SMART" id="SM00192">
    <property type="entry name" value="LDLa"/>
    <property type="match status" value="3"/>
</dbReference>
<keyword evidence="10 13" id="KW-1015">Disulfide bond</keyword>
<dbReference type="Gene3D" id="2.10.25.10">
    <property type="entry name" value="Laminin"/>
    <property type="match status" value="1"/>
</dbReference>
<evidence type="ECO:0000256" key="3">
    <source>
        <dbReference type="ARBA" id="ARBA00022536"/>
    </source>
</evidence>
<evidence type="ECO:0000256" key="10">
    <source>
        <dbReference type="ARBA" id="ARBA00023157"/>
    </source>
</evidence>
<sequence length="628" mass="69033">MGHLGILFTVILFVSSWDHLLGTPHRSLCKDGSDEQECADSICKGGEFSCGSGHCISVQFLCDGEENCDDGSDETLCQNCTYGVFPCGLSRVCLDKHQLCDGTADCEDGRDEDPRVCGSLNSECAASEFQCDDGQCIRHVYKCDNTADCSDGSDEENCDVNECLVNNGGCPYMCVDEPQGFHCECPNNTRLVGDNHCEEINHCLEADVCDQLCFYTTGHLTCSCQEEYMMRSAAGECTAKGNAAQLFITDIEGVHRTNITGSMYTKLKSLSGRRHMTLLACNNTLYWAQQGLMSIYRFPVDGKPQDAQLVLEASSPISGLAVDWIHGLLYWPSADAGSIQVSLLDGSVQQYLLTGLDKPCAVAVDPTQGVLFWAECGKNPKIVKSSLDGRSRKTLVSTLIHRPVALSLDMPRQLLYWVDQGLRRISRVNLEGHHRKTVVESNGFLDQPSGLSLFEGFVYWSDELTHSTCRASKHNGRHFQVVLKNITSPGSVIISHSALQPNREAACREVSCQYECAVSVVAQALNISCTPENGQNRLQGLPASTRTVPLAALSDSTFAGLLSLTMLLIAALLGMFVWWCREEVWPRRQFDQSLSLKESRDPLILESNVDTTKCPTKETLFKLDLDGK</sequence>
<proteinExistence type="predicted"/>
<evidence type="ECO:0000256" key="16">
    <source>
        <dbReference type="SAM" id="SignalP"/>
    </source>
</evidence>
<dbReference type="FunFam" id="2.120.10.30:FF:000241">
    <property type="entry name" value="Low-density lipoprotein receptor-related protein 6"/>
    <property type="match status" value="1"/>
</dbReference>
<dbReference type="PROSITE" id="PS01209">
    <property type="entry name" value="LDLRA_1"/>
    <property type="match status" value="1"/>
</dbReference>
<dbReference type="Pfam" id="PF00057">
    <property type="entry name" value="Ldl_recept_a"/>
    <property type="match status" value="2"/>
</dbReference>
<feature type="transmembrane region" description="Helical" evidence="15">
    <location>
        <begin position="558"/>
        <end position="580"/>
    </location>
</feature>
<evidence type="ECO:0000259" key="17">
    <source>
        <dbReference type="SMART" id="SM00179"/>
    </source>
</evidence>
<dbReference type="InterPro" id="IPR011042">
    <property type="entry name" value="6-blade_b-propeller_TolB-like"/>
</dbReference>
<evidence type="ECO:0000256" key="8">
    <source>
        <dbReference type="ARBA" id="ARBA00022989"/>
    </source>
</evidence>
<feature type="disulfide bond" evidence="13">
    <location>
        <begin position="124"/>
        <end position="136"/>
    </location>
</feature>
<feature type="domain" description="EGF-like" evidence="18">
    <location>
        <begin position="123"/>
        <end position="159"/>
    </location>
</feature>
<keyword evidence="9 15" id="KW-0472">Membrane</keyword>
<reference evidence="19" key="1">
    <citation type="submission" date="2025-08" db="UniProtKB">
        <authorList>
            <consortium name="Ensembl"/>
        </authorList>
    </citation>
    <scope>IDENTIFICATION</scope>
</reference>
<dbReference type="CDD" id="cd00112">
    <property type="entry name" value="LDLa"/>
    <property type="match status" value="3"/>
</dbReference>
<dbReference type="PROSITE" id="PS51120">
    <property type="entry name" value="LDLRB"/>
    <property type="match status" value="2"/>
</dbReference>
<evidence type="ECO:0000256" key="1">
    <source>
        <dbReference type="ARBA" id="ARBA00004251"/>
    </source>
</evidence>
<evidence type="ECO:0000256" key="5">
    <source>
        <dbReference type="ARBA" id="ARBA00022692"/>
    </source>
</evidence>
<evidence type="ECO:0008006" key="21">
    <source>
        <dbReference type="Google" id="ProtNLM"/>
    </source>
</evidence>
<feature type="disulfide bond" evidence="13">
    <location>
        <begin position="62"/>
        <end position="77"/>
    </location>
</feature>
<keyword evidence="11" id="KW-0675">Receptor</keyword>
<organism evidence="19 20">
    <name type="scientific">Neogobius melanostomus</name>
    <name type="common">round goby</name>
    <dbReference type="NCBI Taxonomy" id="47308"/>
    <lineage>
        <taxon>Eukaryota</taxon>
        <taxon>Metazoa</taxon>
        <taxon>Chordata</taxon>
        <taxon>Craniata</taxon>
        <taxon>Vertebrata</taxon>
        <taxon>Euteleostomi</taxon>
        <taxon>Actinopterygii</taxon>
        <taxon>Neopterygii</taxon>
        <taxon>Teleostei</taxon>
        <taxon>Neoteleostei</taxon>
        <taxon>Acanthomorphata</taxon>
        <taxon>Gobiaria</taxon>
        <taxon>Gobiiformes</taxon>
        <taxon>Gobioidei</taxon>
        <taxon>Gobiidae</taxon>
        <taxon>Benthophilinae</taxon>
        <taxon>Neogobiini</taxon>
        <taxon>Neogobius</taxon>
    </lineage>
</organism>
<name>A0A8C6T432_9GOBI</name>
<dbReference type="InterPro" id="IPR036055">
    <property type="entry name" value="LDL_receptor-like_sf"/>
</dbReference>
<feature type="disulfide bond" evidence="13">
    <location>
        <begin position="143"/>
        <end position="158"/>
    </location>
</feature>
<evidence type="ECO:0000256" key="7">
    <source>
        <dbReference type="ARBA" id="ARBA00022737"/>
    </source>
</evidence>
<dbReference type="Pfam" id="PF00058">
    <property type="entry name" value="Ldl_recept_b"/>
    <property type="match status" value="1"/>
</dbReference>
<evidence type="ECO:0000256" key="13">
    <source>
        <dbReference type="PROSITE-ProRule" id="PRU00124"/>
    </source>
</evidence>
<dbReference type="InterPro" id="IPR051221">
    <property type="entry name" value="LDLR-related"/>
</dbReference>
<reference evidence="19" key="2">
    <citation type="submission" date="2025-09" db="UniProtKB">
        <authorList>
            <consortium name="Ensembl"/>
        </authorList>
    </citation>
    <scope>IDENTIFICATION</scope>
</reference>
<keyword evidence="7" id="KW-0677">Repeat</keyword>
<dbReference type="InterPro" id="IPR000742">
    <property type="entry name" value="EGF"/>
</dbReference>
<evidence type="ECO:0000256" key="12">
    <source>
        <dbReference type="ARBA" id="ARBA00023180"/>
    </source>
</evidence>
<feature type="disulfide bond" evidence="13">
    <location>
        <begin position="43"/>
        <end position="55"/>
    </location>
</feature>
<dbReference type="Proteomes" id="UP000694523">
    <property type="component" value="Unplaced"/>
</dbReference>
<dbReference type="SMART" id="SM00179">
    <property type="entry name" value="EGF_CA"/>
    <property type="match status" value="2"/>
</dbReference>
<dbReference type="InterPro" id="IPR002172">
    <property type="entry name" value="LDrepeatLR_classA_rpt"/>
</dbReference>
<dbReference type="SMART" id="SM00181">
    <property type="entry name" value="EGF"/>
    <property type="match status" value="3"/>
</dbReference>
<dbReference type="PROSITE" id="PS50068">
    <property type="entry name" value="LDLRA_2"/>
    <property type="match status" value="3"/>
</dbReference>
<evidence type="ECO:0000256" key="6">
    <source>
        <dbReference type="ARBA" id="ARBA00022729"/>
    </source>
</evidence>
<keyword evidence="3" id="KW-0245">EGF-like domain</keyword>
<dbReference type="InterPro" id="IPR023415">
    <property type="entry name" value="LDLR_class-A_CS"/>
</dbReference>
<feature type="domain" description="EGF-like calcium-binding" evidence="17">
    <location>
        <begin position="199"/>
        <end position="238"/>
    </location>
</feature>
<dbReference type="FunFam" id="2.10.25.10:FF:000009">
    <property type="entry name" value="Low-density lipoprotein receptor isoform 1"/>
    <property type="match status" value="1"/>
</dbReference>
<dbReference type="GO" id="GO:0005509">
    <property type="term" value="F:calcium ion binding"/>
    <property type="evidence" value="ECO:0007669"/>
    <property type="project" value="InterPro"/>
</dbReference>
<keyword evidence="8 15" id="KW-1133">Transmembrane helix</keyword>
<keyword evidence="20" id="KW-1185">Reference proteome</keyword>
<comment type="caution">
    <text evidence="13">Lacks conserved residue(s) required for the propagation of feature annotation.</text>
</comment>
<feature type="domain" description="EGF-like" evidence="18">
    <location>
        <begin position="162"/>
        <end position="198"/>
    </location>
</feature>
<dbReference type="GO" id="GO:0043235">
    <property type="term" value="C:receptor complex"/>
    <property type="evidence" value="ECO:0007669"/>
    <property type="project" value="TreeGrafter"/>
</dbReference>
<dbReference type="FunFam" id="4.10.400.10:FF:000034">
    <property type="entry name" value="Low-density lipoprotein receptor-related protein 2"/>
    <property type="match status" value="1"/>
</dbReference>
<feature type="chain" id="PRO_5034072422" description="Very low-density lipoprotein receptor" evidence="16">
    <location>
        <begin position="23"/>
        <end position="628"/>
    </location>
</feature>
<feature type="signal peptide" evidence="16">
    <location>
        <begin position="1"/>
        <end position="22"/>
    </location>
</feature>
<keyword evidence="5 15" id="KW-0812">Transmembrane</keyword>
<feature type="domain" description="EGF-like" evidence="18">
    <location>
        <begin position="202"/>
        <end position="238"/>
    </location>
</feature>
<dbReference type="GO" id="GO:0006898">
    <property type="term" value="P:receptor-mediated endocytosis"/>
    <property type="evidence" value="ECO:0007669"/>
    <property type="project" value="TreeGrafter"/>
</dbReference>
<dbReference type="SUPFAM" id="SSF57424">
    <property type="entry name" value="LDL receptor-like module"/>
    <property type="match status" value="3"/>
</dbReference>
<evidence type="ECO:0000256" key="2">
    <source>
        <dbReference type="ARBA" id="ARBA00022475"/>
    </source>
</evidence>
<accession>A0A8C6T432</accession>
<evidence type="ECO:0000256" key="4">
    <source>
        <dbReference type="ARBA" id="ARBA00022583"/>
    </source>
</evidence>
<dbReference type="SUPFAM" id="SSF57196">
    <property type="entry name" value="EGF/Laminin"/>
    <property type="match status" value="1"/>
</dbReference>
<dbReference type="GO" id="GO:0042562">
    <property type="term" value="F:hormone binding"/>
    <property type="evidence" value="ECO:0007669"/>
    <property type="project" value="TreeGrafter"/>
</dbReference>
<dbReference type="Gene3D" id="2.120.10.30">
    <property type="entry name" value="TolB, C-terminal domain"/>
    <property type="match status" value="1"/>
</dbReference>
<dbReference type="PRINTS" id="PR00261">
    <property type="entry name" value="LDLRECEPTOR"/>
</dbReference>
<evidence type="ECO:0000256" key="15">
    <source>
        <dbReference type="SAM" id="Phobius"/>
    </source>
</evidence>
<evidence type="ECO:0000313" key="20">
    <source>
        <dbReference type="Proteomes" id="UP000694523"/>
    </source>
</evidence>
<protein>
    <recommendedName>
        <fullName evidence="21">Very low-density lipoprotein receptor</fullName>
    </recommendedName>
</protein>
<feature type="repeat" description="LDL-receptor class B" evidence="14">
    <location>
        <begin position="369"/>
        <end position="412"/>
    </location>
</feature>
<dbReference type="Gene3D" id="4.10.400.10">
    <property type="entry name" value="Low-density Lipoprotein Receptor"/>
    <property type="match status" value="3"/>
</dbReference>
<keyword evidence="4" id="KW-0254">Endocytosis</keyword>
<feature type="disulfide bond" evidence="13">
    <location>
        <begin position="131"/>
        <end position="149"/>
    </location>
</feature>
<dbReference type="PANTHER" id="PTHR22722:SF14">
    <property type="entry name" value="MEGALIN, ISOFORM A"/>
    <property type="match status" value="1"/>
</dbReference>
<keyword evidence="12" id="KW-0325">Glycoprotein</keyword>
<dbReference type="GO" id="GO:0016324">
    <property type="term" value="C:apical plasma membrane"/>
    <property type="evidence" value="ECO:0007669"/>
    <property type="project" value="TreeGrafter"/>
</dbReference>
<evidence type="ECO:0000256" key="11">
    <source>
        <dbReference type="ARBA" id="ARBA00023170"/>
    </source>
</evidence>
<comment type="subcellular location">
    <subcellularLocation>
        <location evidence="1">Cell membrane</location>
        <topology evidence="1">Single-pass type I membrane protein</topology>
    </subcellularLocation>
</comment>
<dbReference type="InterPro" id="IPR001881">
    <property type="entry name" value="EGF-like_Ca-bd_dom"/>
</dbReference>
<keyword evidence="6 16" id="KW-0732">Signal</keyword>